<evidence type="ECO:0000256" key="4">
    <source>
        <dbReference type="ARBA" id="ARBA00022786"/>
    </source>
</evidence>
<evidence type="ECO:0000313" key="7">
    <source>
        <dbReference type="EMBL" id="CBK24056.2"/>
    </source>
</evidence>
<dbReference type="InterPro" id="IPR019474">
    <property type="entry name" value="Ub_conjug_fac_E4_core"/>
</dbReference>
<dbReference type="GO" id="GO:0000209">
    <property type="term" value="P:protein polyubiquitination"/>
    <property type="evidence" value="ECO:0007669"/>
    <property type="project" value="TreeGrafter"/>
</dbReference>
<name>D8M7L7_BLAHO</name>
<dbReference type="RefSeq" id="XP_012898104.1">
    <property type="nucleotide sequence ID" value="XM_013042650.1"/>
</dbReference>
<organism evidence="7">
    <name type="scientific">Blastocystis hominis</name>
    <dbReference type="NCBI Taxonomy" id="12968"/>
    <lineage>
        <taxon>Eukaryota</taxon>
        <taxon>Sar</taxon>
        <taxon>Stramenopiles</taxon>
        <taxon>Bigyra</taxon>
        <taxon>Opalozoa</taxon>
        <taxon>Opalinata</taxon>
        <taxon>Blastocystidae</taxon>
        <taxon>Blastocystis</taxon>
    </lineage>
</organism>
<dbReference type="InterPro" id="IPR045132">
    <property type="entry name" value="UBE4"/>
</dbReference>
<gene>
    <name evidence="7" type="ORF">GSBLH_T00006720001</name>
</gene>
<dbReference type="Proteomes" id="UP000008312">
    <property type="component" value="Unassembled WGS sequence"/>
</dbReference>
<dbReference type="UniPathway" id="UPA00143"/>
<comment type="pathway">
    <text evidence="2">Protein modification; protein ubiquitination.</text>
</comment>
<reference evidence="7" key="1">
    <citation type="submission" date="2010-02" db="EMBL/GenBank/DDBJ databases">
        <title>Sequencing and annotation of the Blastocystis hominis genome.</title>
        <authorList>
            <person name="Wincker P."/>
        </authorList>
    </citation>
    <scope>NUCLEOTIDE SEQUENCE</scope>
    <source>
        <strain evidence="7">Singapore isolate B</strain>
    </source>
</reference>
<keyword evidence="3" id="KW-0808">Transferase</keyword>
<evidence type="ECO:0000256" key="1">
    <source>
        <dbReference type="ARBA" id="ARBA00004123"/>
    </source>
</evidence>
<dbReference type="InParanoid" id="D8M7L7"/>
<accession>D8M7L7</accession>
<dbReference type="GO" id="GO:0005737">
    <property type="term" value="C:cytoplasm"/>
    <property type="evidence" value="ECO:0007669"/>
    <property type="project" value="TreeGrafter"/>
</dbReference>
<dbReference type="GO" id="GO:0036503">
    <property type="term" value="P:ERAD pathway"/>
    <property type="evidence" value="ECO:0007669"/>
    <property type="project" value="InterPro"/>
</dbReference>
<keyword evidence="5" id="KW-0539">Nucleus</keyword>
<sequence>MKVREWIHTMILAGNEFLKSRPNYQMSGSLNILLNLQAVLYNLAEPIMNKKRFPDPRYLFSTDPLVNSDRINHDVDCSVCTENPQTLRFDTLCVWYYIAIFRRAFCGLQNFREGILRNLSHYLPHGYRDIPNVNPANFVVREVEFLVKPGFLGSLAQIYGKWESYRGICPDFCHRGCVGDSENLRDVFSSFLCLIQSISFPDTIFIPSHMDSILRLLIRCLSYQSPQIGSFLNVHMRADVTKVYFSLFSPSFQTISLLYVPVQSNNRLLSRQVMHASESLLSNNALVSELLHLLVRQFSEVEGVGMESTQYRQYIIQIIRLLWNDSRCSQTVIDMKNEPEVIQLFVQTLISSFSKLTDDAFAAIPEIKSLQSLMLQPDFASLDPKERDEKQLRLTQLERNVRFSFDLTTDTLLLLLDAAEPWGVGLGETGDR</sequence>
<feature type="domain" description="Ubiquitin conjugation factor E4 core" evidence="6">
    <location>
        <begin position="186"/>
        <end position="415"/>
    </location>
</feature>
<keyword evidence="8" id="KW-1185">Reference proteome</keyword>
<dbReference type="GO" id="GO:0034450">
    <property type="term" value="F:ubiquitin-ubiquitin ligase activity"/>
    <property type="evidence" value="ECO:0007669"/>
    <property type="project" value="InterPro"/>
</dbReference>
<dbReference type="EMBL" id="FN668672">
    <property type="protein sequence ID" value="CBK24056.2"/>
    <property type="molecule type" value="Genomic_DNA"/>
</dbReference>
<dbReference type="PANTHER" id="PTHR13931:SF2">
    <property type="entry name" value="UBIQUITIN CONJUGATION FACTOR E4 B"/>
    <property type="match status" value="1"/>
</dbReference>
<protein>
    <recommendedName>
        <fullName evidence="6">Ubiquitin conjugation factor E4 core domain-containing protein</fullName>
    </recommendedName>
</protein>
<evidence type="ECO:0000256" key="2">
    <source>
        <dbReference type="ARBA" id="ARBA00004906"/>
    </source>
</evidence>
<dbReference type="Pfam" id="PF10408">
    <property type="entry name" value="Ufd2P_core"/>
    <property type="match status" value="1"/>
</dbReference>
<dbReference type="AlphaFoldDB" id="D8M7L7"/>
<dbReference type="OrthoDB" id="20295at2759"/>
<dbReference type="GO" id="GO:0006511">
    <property type="term" value="P:ubiquitin-dependent protein catabolic process"/>
    <property type="evidence" value="ECO:0007669"/>
    <property type="project" value="InterPro"/>
</dbReference>
<comment type="subcellular location">
    <subcellularLocation>
        <location evidence="1">Nucleus</location>
    </subcellularLocation>
</comment>
<dbReference type="GO" id="GO:0000151">
    <property type="term" value="C:ubiquitin ligase complex"/>
    <property type="evidence" value="ECO:0007669"/>
    <property type="project" value="InterPro"/>
</dbReference>
<dbReference type="GO" id="GO:0005634">
    <property type="term" value="C:nucleus"/>
    <property type="evidence" value="ECO:0007669"/>
    <property type="project" value="UniProtKB-SubCell"/>
</dbReference>
<evidence type="ECO:0000256" key="5">
    <source>
        <dbReference type="ARBA" id="ARBA00023242"/>
    </source>
</evidence>
<evidence type="ECO:0000313" key="8">
    <source>
        <dbReference type="Proteomes" id="UP000008312"/>
    </source>
</evidence>
<evidence type="ECO:0000256" key="3">
    <source>
        <dbReference type="ARBA" id="ARBA00022679"/>
    </source>
</evidence>
<proteinExistence type="predicted"/>
<evidence type="ECO:0000259" key="6">
    <source>
        <dbReference type="Pfam" id="PF10408"/>
    </source>
</evidence>
<keyword evidence="4" id="KW-0833">Ubl conjugation pathway</keyword>
<dbReference type="GeneID" id="24922844"/>
<dbReference type="PANTHER" id="PTHR13931">
    <property type="entry name" value="UBIQUITINATION FACTOR E4"/>
    <property type="match status" value="1"/>
</dbReference>